<name>A0A1U8FBM2_CAPAN</name>
<feature type="chain" id="PRO_5019033035" description="Glycine-rich protein HC1-like" evidence="2">
    <location>
        <begin position="26"/>
        <end position="102"/>
    </location>
</feature>
<dbReference type="AlphaFoldDB" id="A0A1U8FBM2"/>
<dbReference type="InterPro" id="IPR010800">
    <property type="entry name" value="GRP"/>
</dbReference>
<evidence type="ECO:0008006" key="5">
    <source>
        <dbReference type="Google" id="ProtNLM"/>
    </source>
</evidence>
<dbReference type="Pfam" id="PF07172">
    <property type="entry name" value="GRP"/>
    <property type="match status" value="1"/>
</dbReference>
<keyword evidence="2" id="KW-0732">Signal</keyword>
<dbReference type="STRING" id="4072.A0A1U8FBM2"/>
<protein>
    <recommendedName>
        <fullName evidence="5">Glycine-rich protein HC1-like</fullName>
    </recommendedName>
</protein>
<feature type="compositionally biased region" description="Basic and acidic residues" evidence="1">
    <location>
        <begin position="31"/>
        <end position="45"/>
    </location>
</feature>
<proteinExistence type="predicted"/>
<dbReference type="PANTHER" id="PTHR37389:SF28">
    <property type="entry name" value="GLYCINE-RICH PROTEIN"/>
    <property type="match status" value="1"/>
</dbReference>
<accession>A0A1U8FBM2</accession>
<keyword evidence="4" id="KW-1185">Reference proteome</keyword>
<dbReference type="OrthoDB" id="1328005at2759"/>
<gene>
    <name evidence="3" type="ORF">T459_12502</name>
</gene>
<dbReference type="EMBL" id="AYRZ02000004">
    <property type="protein sequence ID" value="PHT84059.1"/>
    <property type="molecule type" value="Genomic_DNA"/>
</dbReference>
<dbReference type="PANTHER" id="PTHR37389">
    <property type="entry name" value="NODULIN-24"/>
    <property type="match status" value="1"/>
</dbReference>
<dbReference type="Proteomes" id="UP000222542">
    <property type="component" value="Unassembled WGS sequence"/>
</dbReference>
<comment type="caution">
    <text evidence="3">The sequence shown here is derived from an EMBL/GenBank/DDBJ whole genome shotgun (WGS) entry which is preliminary data.</text>
</comment>
<evidence type="ECO:0000313" key="4">
    <source>
        <dbReference type="Proteomes" id="UP000222542"/>
    </source>
</evidence>
<dbReference type="Gramene" id="PHT84059">
    <property type="protein sequence ID" value="PHT84059"/>
    <property type="gene ID" value="T459_12502"/>
</dbReference>
<sequence>MGSKAFLFLGLLLAIFIMISSEVLARELAENAKRSENKNEVHEDQYDGGYPRVNPGGTRRGGYPGDGYPRVNPGGTRRGGYPGDGYPRVNPGGTRRGGTLPP</sequence>
<evidence type="ECO:0000256" key="2">
    <source>
        <dbReference type="SAM" id="SignalP"/>
    </source>
</evidence>
<dbReference type="KEGG" id="cann:107855585"/>
<organism evidence="3 4">
    <name type="scientific">Capsicum annuum</name>
    <name type="common">Capsicum pepper</name>
    <dbReference type="NCBI Taxonomy" id="4072"/>
    <lineage>
        <taxon>Eukaryota</taxon>
        <taxon>Viridiplantae</taxon>
        <taxon>Streptophyta</taxon>
        <taxon>Embryophyta</taxon>
        <taxon>Tracheophyta</taxon>
        <taxon>Spermatophyta</taxon>
        <taxon>Magnoliopsida</taxon>
        <taxon>eudicotyledons</taxon>
        <taxon>Gunneridae</taxon>
        <taxon>Pentapetalae</taxon>
        <taxon>asterids</taxon>
        <taxon>lamiids</taxon>
        <taxon>Solanales</taxon>
        <taxon>Solanaceae</taxon>
        <taxon>Solanoideae</taxon>
        <taxon>Capsiceae</taxon>
        <taxon>Capsicum</taxon>
    </lineage>
</organism>
<feature type="signal peptide" evidence="2">
    <location>
        <begin position="1"/>
        <end position="25"/>
    </location>
</feature>
<feature type="compositionally biased region" description="Low complexity" evidence="1">
    <location>
        <begin position="66"/>
        <end position="75"/>
    </location>
</feature>
<feature type="region of interest" description="Disordered" evidence="1">
    <location>
        <begin position="31"/>
        <end position="102"/>
    </location>
</feature>
<reference evidence="3 4" key="2">
    <citation type="journal article" date="2017" name="Genome Biol.">
        <title>New reference genome sequences of hot pepper reveal the massive evolution of plant disease-resistance genes by retroduplication.</title>
        <authorList>
            <person name="Kim S."/>
            <person name="Park J."/>
            <person name="Yeom S.I."/>
            <person name="Kim Y.M."/>
            <person name="Seo E."/>
            <person name="Kim K.T."/>
            <person name="Kim M.S."/>
            <person name="Lee J.M."/>
            <person name="Cheong K."/>
            <person name="Shin H.S."/>
            <person name="Kim S.B."/>
            <person name="Han K."/>
            <person name="Lee J."/>
            <person name="Park M."/>
            <person name="Lee H.A."/>
            <person name="Lee H.Y."/>
            <person name="Lee Y."/>
            <person name="Oh S."/>
            <person name="Lee J.H."/>
            <person name="Choi E."/>
            <person name="Choi E."/>
            <person name="Lee S.E."/>
            <person name="Jeon J."/>
            <person name="Kim H."/>
            <person name="Choi G."/>
            <person name="Song H."/>
            <person name="Lee J."/>
            <person name="Lee S.C."/>
            <person name="Kwon J.K."/>
            <person name="Lee H.Y."/>
            <person name="Koo N."/>
            <person name="Hong Y."/>
            <person name="Kim R.W."/>
            <person name="Kang W.H."/>
            <person name="Huh J.H."/>
            <person name="Kang B.C."/>
            <person name="Yang T.J."/>
            <person name="Lee Y.H."/>
            <person name="Bennetzen J.L."/>
            <person name="Choi D."/>
        </authorList>
    </citation>
    <scope>NUCLEOTIDE SEQUENCE [LARGE SCALE GENOMIC DNA]</scope>
    <source>
        <strain evidence="4">cv. CM334</strain>
    </source>
</reference>
<evidence type="ECO:0000313" key="3">
    <source>
        <dbReference type="EMBL" id="PHT84059.1"/>
    </source>
</evidence>
<dbReference type="SMR" id="A0A1U8FBM2"/>
<reference evidence="3 4" key="1">
    <citation type="journal article" date="2014" name="Nat. Genet.">
        <title>Genome sequence of the hot pepper provides insights into the evolution of pungency in Capsicum species.</title>
        <authorList>
            <person name="Kim S."/>
            <person name="Park M."/>
            <person name="Yeom S.I."/>
            <person name="Kim Y.M."/>
            <person name="Lee J.M."/>
            <person name="Lee H.A."/>
            <person name="Seo E."/>
            <person name="Choi J."/>
            <person name="Cheong K."/>
            <person name="Kim K.T."/>
            <person name="Jung K."/>
            <person name="Lee G.W."/>
            <person name="Oh S.K."/>
            <person name="Bae C."/>
            <person name="Kim S.B."/>
            <person name="Lee H.Y."/>
            <person name="Kim S.Y."/>
            <person name="Kim M.S."/>
            <person name="Kang B.C."/>
            <person name="Jo Y.D."/>
            <person name="Yang H.B."/>
            <person name="Jeong H.J."/>
            <person name="Kang W.H."/>
            <person name="Kwon J.K."/>
            <person name="Shin C."/>
            <person name="Lim J.Y."/>
            <person name="Park J.H."/>
            <person name="Huh J.H."/>
            <person name="Kim J.S."/>
            <person name="Kim B.D."/>
            <person name="Cohen O."/>
            <person name="Paran I."/>
            <person name="Suh M.C."/>
            <person name="Lee S.B."/>
            <person name="Kim Y.K."/>
            <person name="Shin Y."/>
            <person name="Noh S.J."/>
            <person name="Park J."/>
            <person name="Seo Y.S."/>
            <person name="Kwon S.Y."/>
            <person name="Kim H.A."/>
            <person name="Park J.M."/>
            <person name="Kim H.J."/>
            <person name="Choi S.B."/>
            <person name="Bosland P.W."/>
            <person name="Reeves G."/>
            <person name="Jo S.H."/>
            <person name="Lee B.W."/>
            <person name="Cho H.T."/>
            <person name="Choi H.S."/>
            <person name="Lee M.S."/>
            <person name="Yu Y."/>
            <person name="Do Choi Y."/>
            <person name="Park B.S."/>
            <person name="van Deynze A."/>
            <person name="Ashrafi H."/>
            <person name="Hill T."/>
            <person name="Kim W.T."/>
            <person name="Pai H.S."/>
            <person name="Ahn H.K."/>
            <person name="Yeam I."/>
            <person name="Giovannoni J.J."/>
            <person name="Rose J.K."/>
            <person name="Sorensen I."/>
            <person name="Lee S.J."/>
            <person name="Kim R.W."/>
            <person name="Choi I.Y."/>
            <person name="Choi B.S."/>
            <person name="Lim J.S."/>
            <person name="Lee Y.H."/>
            <person name="Choi D."/>
        </authorList>
    </citation>
    <scope>NUCLEOTIDE SEQUENCE [LARGE SCALE GENOMIC DNA]</scope>
    <source>
        <strain evidence="4">cv. CM334</strain>
    </source>
</reference>
<evidence type="ECO:0000256" key="1">
    <source>
        <dbReference type="SAM" id="MobiDB-lite"/>
    </source>
</evidence>